<gene>
    <name evidence="1" type="ORF">HRJ53_25685</name>
</gene>
<dbReference type="AlphaFoldDB" id="A0A7V8NVW2"/>
<protein>
    <submittedName>
        <fullName evidence="1">Uncharacterized protein</fullName>
    </submittedName>
</protein>
<evidence type="ECO:0000313" key="2">
    <source>
        <dbReference type="Proteomes" id="UP000567293"/>
    </source>
</evidence>
<sequence>MQIETEHGLPIGAMVELAVTWPARLDNDVLLKLQIMGRTVRAEGKYTTINIARYEFRTRASRPRRDPILQRDLAVERTLRQSVGSITEERGANGPFFEGCLPR</sequence>
<name>A0A7V8NVW2_9BACT</name>
<organism evidence="1 2">
    <name type="scientific">Candidatus Acidiferrum panamense</name>
    <dbReference type="NCBI Taxonomy" id="2741543"/>
    <lineage>
        <taxon>Bacteria</taxon>
        <taxon>Pseudomonadati</taxon>
        <taxon>Acidobacteriota</taxon>
        <taxon>Terriglobia</taxon>
        <taxon>Candidatus Acidiferrales</taxon>
        <taxon>Candidatus Acidiferrum</taxon>
    </lineage>
</organism>
<reference evidence="1" key="1">
    <citation type="submission" date="2020-06" db="EMBL/GenBank/DDBJ databases">
        <title>Legume-microbial interactions unlock mineral nutrients during tropical forest succession.</title>
        <authorList>
            <person name="Epihov D.Z."/>
        </authorList>
    </citation>
    <scope>NUCLEOTIDE SEQUENCE [LARGE SCALE GENOMIC DNA]</scope>
    <source>
        <strain evidence="1">Pan2503</strain>
    </source>
</reference>
<evidence type="ECO:0000313" key="1">
    <source>
        <dbReference type="EMBL" id="MBA0088392.1"/>
    </source>
</evidence>
<proteinExistence type="predicted"/>
<keyword evidence="2" id="KW-1185">Reference proteome</keyword>
<dbReference type="Proteomes" id="UP000567293">
    <property type="component" value="Unassembled WGS sequence"/>
</dbReference>
<dbReference type="EMBL" id="JACDQQ010002477">
    <property type="protein sequence ID" value="MBA0088392.1"/>
    <property type="molecule type" value="Genomic_DNA"/>
</dbReference>
<accession>A0A7V8NVW2</accession>
<comment type="caution">
    <text evidence="1">The sequence shown here is derived from an EMBL/GenBank/DDBJ whole genome shotgun (WGS) entry which is preliminary data.</text>
</comment>